<sequence length="905" mass="103254">MKNLLIILLILVFGFIAFLLVKSDFFDSRLNGMEVVPPNAIFVFETNDPVGYWNNLVNQPVWEKLHNLPALADVESQLIFLDSITGKSGNLDKYLKGHRFRLSLHPIGKGAFGFLIGIAFENEQFFDFIQKLEENPDNGISGLKKRNYSGVALYEIKTDGGARTFTFTRFENVLIGSHTSFLVEDGIRYAKSLELKNFKQSYPHLFQPSIPLNSKGVLRFSGEGFASLVNEMTDGIAEPLLKNLRENKLSSNLIPSFSDTTISFGGQFYTDGESGRMESEGESPNGLSFAPVISNRAAWVTQYLFPRFEGFKQIPNLAFNPRPLIAAALDESQDIQDFLNALGGEATMVLEENLFEKNPNQILLLHPENTERRYRNLEKFALEVSQNDSTKLFKEYYMGKEIFMLDVEEFPAHLFEGNFTGFSRSYISMAGNHLIIGNSLKSVKNLLEDYYNDNTWGKSLAYKDILKENNNGAPVRLILNNDRFYPILIQNSSPSWSPVFQKYAPVFRSFDWMNISIFKEGTVQIKLDIDLGEPEINKQMILTESRSTSFGKQLIYGPKGIQNFNDRSTDFLVQDEDYFIHLISGEGERVFSQQIPGAIISEIHQIDYFKNGKLQLVFATRDFIYALDRYGNLLPGYPIPFLQDKEIAFLNVLDYDNNRNYRYFVADSEGDLYLYDQKGDLLEGWVPNIHRSGALSYMPGHHREPDLGDFMVSVHRNGKLNLFNRRGESKVGGGILLGDGISTAYAIEESGNNEPSKLVTINEAGEVVNVNFKGELTYRNQLLRPETDTKFSLVNDQNKTDYVWVIEEYNKLKVMRPNEQLFFEMSIPSSEIEYMYFSFGEGNKIFAVLDKMQDFAYLYNGRGQLINQKPISISQSLWIDFSGSDNEYTLMTVYGDKLYEYKIPL</sequence>
<gene>
    <name evidence="1" type="ORF">ADICYQ_1580</name>
</gene>
<name>S7WZX2_9BACT</name>
<dbReference type="Proteomes" id="UP000014974">
    <property type="component" value="Unassembled WGS sequence"/>
</dbReference>
<comment type="caution">
    <text evidence="1">The sequence shown here is derived from an EMBL/GenBank/DDBJ whole genome shotgun (WGS) entry which is preliminary data.</text>
</comment>
<accession>S7WZX2</accession>
<dbReference type="STRING" id="641524.ADICYQ_1580"/>
<dbReference type="RefSeq" id="WP_020891917.1">
    <property type="nucleotide sequence ID" value="NZ_ATNM01000065.1"/>
</dbReference>
<dbReference type="SUPFAM" id="SSF75011">
    <property type="entry name" value="3-carboxy-cis,cis-mucoante lactonizing enzyme"/>
    <property type="match status" value="1"/>
</dbReference>
<dbReference type="EMBL" id="ATNM01000065">
    <property type="protein sequence ID" value="EPR69478.1"/>
    <property type="molecule type" value="Genomic_DNA"/>
</dbReference>
<evidence type="ECO:0000313" key="2">
    <source>
        <dbReference type="Proteomes" id="UP000014974"/>
    </source>
</evidence>
<protein>
    <submittedName>
        <fullName evidence="1">Uncharacterized protein</fullName>
    </submittedName>
</protein>
<proteinExistence type="predicted"/>
<reference evidence="1 2" key="1">
    <citation type="journal article" date="2013" name="Genome Announc.">
        <title>Draft Genome Sequence of Cyclobacterium qasimii Strain M12-11BT, Isolated from Arctic Marine Sediment.</title>
        <authorList>
            <person name="Shivaji S."/>
            <person name="Ara S."/>
            <person name="Singh A."/>
            <person name="Kumar Pinnaka A."/>
        </authorList>
    </citation>
    <scope>NUCLEOTIDE SEQUENCE [LARGE SCALE GENOMIC DNA]</scope>
    <source>
        <strain evidence="1 2">M12-11B</strain>
    </source>
</reference>
<evidence type="ECO:0000313" key="1">
    <source>
        <dbReference type="EMBL" id="EPR69478.1"/>
    </source>
</evidence>
<dbReference type="OrthoDB" id="1093345at2"/>
<organism evidence="1 2">
    <name type="scientific">Cyclobacterium qasimii M12-11B</name>
    <dbReference type="NCBI Taxonomy" id="641524"/>
    <lineage>
        <taxon>Bacteria</taxon>
        <taxon>Pseudomonadati</taxon>
        <taxon>Bacteroidota</taxon>
        <taxon>Cytophagia</taxon>
        <taxon>Cytophagales</taxon>
        <taxon>Cyclobacteriaceae</taxon>
        <taxon>Cyclobacterium</taxon>
    </lineage>
</organism>
<dbReference type="AlphaFoldDB" id="S7WZX2"/>
<dbReference type="eggNOG" id="COG1520">
    <property type="taxonomic scope" value="Bacteria"/>
</dbReference>